<keyword evidence="1" id="KW-0472">Membrane</keyword>
<evidence type="ECO:0000313" key="2">
    <source>
        <dbReference type="EMBL" id="MDO7841733.1"/>
    </source>
</evidence>
<reference evidence="2" key="1">
    <citation type="submission" date="2023-07" db="EMBL/GenBank/DDBJ databases">
        <authorList>
            <person name="Kim M.K."/>
        </authorList>
    </citation>
    <scope>NUCLEOTIDE SEQUENCE</scope>
    <source>
        <strain evidence="2">CA1-15</strain>
    </source>
</reference>
<proteinExistence type="predicted"/>
<sequence length="120" mass="12768">MTADSLRALSTADGGPDPEASAICTGCHAVGALDLEIEARVTARLERDAWMWRFRLVAIETLMLAALVAAAGLTLGQPVMVVLRAALIVGATCFASGLLLLSLSAGTARLLTRVRRWRHR</sequence>
<feature type="transmembrane region" description="Helical" evidence="1">
    <location>
        <begin position="54"/>
        <end position="75"/>
    </location>
</feature>
<dbReference type="Proteomes" id="UP001176468">
    <property type="component" value="Unassembled WGS sequence"/>
</dbReference>
<evidence type="ECO:0000256" key="1">
    <source>
        <dbReference type="SAM" id="Phobius"/>
    </source>
</evidence>
<dbReference type="RefSeq" id="WP_304560199.1">
    <property type="nucleotide sequence ID" value="NZ_JAUQSZ010000003.1"/>
</dbReference>
<comment type="caution">
    <text evidence="2">The sequence shown here is derived from an EMBL/GenBank/DDBJ whole genome shotgun (WGS) entry which is preliminary data.</text>
</comment>
<dbReference type="EMBL" id="JAUQSZ010000003">
    <property type="protein sequence ID" value="MDO7841733.1"/>
    <property type="molecule type" value="Genomic_DNA"/>
</dbReference>
<organism evidence="2 3">
    <name type="scientific">Sphingomonas immobilis</name>
    <dbReference type="NCBI Taxonomy" id="3063997"/>
    <lineage>
        <taxon>Bacteria</taxon>
        <taxon>Pseudomonadati</taxon>
        <taxon>Pseudomonadota</taxon>
        <taxon>Alphaproteobacteria</taxon>
        <taxon>Sphingomonadales</taxon>
        <taxon>Sphingomonadaceae</taxon>
        <taxon>Sphingomonas</taxon>
    </lineage>
</organism>
<evidence type="ECO:0000313" key="3">
    <source>
        <dbReference type="Proteomes" id="UP001176468"/>
    </source>
</evidence>
<keyword evidence="1" id="KW-0812">Transmembrane</keyword>
<accession>A0ABT8ZVY5</accession>
<name>A0ABT8ZVY5_9SPHN</name>
<keyword evidence="1" id="KW-1133">Transmembrane helix</keyword>
<feature type="transmembrane region" description="Helical" evidence="1">
    <location>
        <begin position="81"/>
        <end position="111"/>
    </location>
</feature>
<protein>
    <submittedName>
        <fullName evidence="2">Uncharacterized protein</fullName>
    </submittedName>
</protein>
<keyword evidence="3" id="KW-1185">Reference proteome</keyword>
<gene>
    <name evidence="2" type="ORF">Q5H94_05295</name>
</gene>